<reference evidence="4" key="1">
    <citation type="submission" date="2017-08" db="EMBL/GenBank/DDBJ databases">
        <title>Direct submision.</title>
        <authorList>
            <person name="Kim S.-J."/>
            <person name="Rhee S.-K."/>
        </authorList>
    </citation>
    <scope>NUCLEOTIDE SEQUENCE [LARGE SCALE GENOMIC DNA]</scope>
    <source>
        <strain evidence="4">GI5</strain>
    </source>
</reference>
<dbReference type="KEGG" id="kak:Kalk_14315"/>
<organism evidence="3 4">
    <name type="scientific">Ketobacter alkanivorans</name>
    <dbReference type="NCBI Taxonomy" id="1917421"/>
    <lineage>
        <taxon>Bacteria</taxon>
        <taxon>Pseudomonadati</taxon>
        <taxon>Pseudomonadota</taxon>
        <taxon>Gammaproteobacteria</taxon>
        <taxon>Pseudomonadales</taxon>
        <taxon>Ketobacteraceae</taxon>
        <taxon>Ketobacter</taxon>
    </lineage>
</organism>
<dbReference type="NCBIfam" id="NF005559">
    <property type="entry name" value="PRK07231.1"/>
    <property type="match status" value="1"/>
</dbReference>
<protein>
    <submittedName>
        <fullName evidence="3">Short chain dehydrogenase</fullName>
    </submittedName>
</protein>
<dbReference type="FunFam" id="3.40.50.720:FF:000084">
    <property type="entry name" value="Short-chain dehydrogenase reductase"/>
    <property type="match status" value="1"/>
</dbReference>
<dbReference type="Proteomes" id="UP000235116">
    <property type="component" value="Chromosome"/>
</dbReference>
<dbReference type="PANTHER" id="PTHR24321:SF11">
    <property type="entry name" value="BLR0893 PROTEIN"/>
    <property type="match status" value="1"/>
</dbReference>
<dbReference type="Gene3D" id="3.40.50.720">
    <property type="entry name" value="NAD(P)-binding Rossmann-like Domain"/>
    <property type="match status" value="1"/>
</dbReference>
<dbReference type="PRINTS" id="PR00081">
    <property type="entry name" value="GDHRDH"/>
</dbReference>
<dbReference type="AlphaFoldDB" id="A0A2K9LMM9"/>
<dbReference type="SUPFAM" id="SSF51735">
    <property type="entry name" value="NAD(P)-binding Rossmann-fold domains"/>
    <property type="match status" value="1"/>
</dbReference>
<dbReference type="PROSITE" id="PS00061">
    <property type="entry name" value="ADH_SHORT"/>
    <property type="match status" value="1"/>
</dbReference>
<sequence length="255" mass="26808">MKYQDLTGKVALVTGGSSGIGKATALAYAQQGMRVAIVDINEEQANKVACDINSVGGESIAIRADVSQGDQVAAIISKVVDEFGQLDVAFNNAGIDLENTPLAKVEEDTFDKLMAVNVKGVWLCMKYEIEQMLAQGCGGAIVNTASIGGVIGSPRMPIYGATKHAVVSMTKTAAVEYGRKGIRVNSVCPGVINTEMARQAFARDPRREAIATQAHPIGRLGEAEDVANAVLFLSSTESAFILGHQLMVDGGYTAI</sequence>
<proteinExistence type="inferred from homology"/>
<accession>A0A2K9LMM9</accession>
<dbReference type="GO" id="GO:0016491">
    <property type="term" value="F:oxidoreductase activity"/>
    <property type="evidence" value="ECO:0007669"/>
    <property type="project" value="UniProtKB-KW"/>
</dbReference>
<comment type="similarity">
    <text evidence="1">Belongs to the short-chain dehydrogenases/reductases (SDR) family.</text>
</comment>
<dbReference type="PANTHER" id="PTHR24321">
    <property type="entry name" value="DEHYDROGENASES, SHORT CHAIN"/>
    <property type="match status" value="1"/>
</dbReference>
<evidence type="ECO:0000313" key="3">
    <source>
        <dbReference type="EMBL" id="AUM13523.1"/>
    </source>
</evidence>
<dbReference type="InterPro" id="IPR002347">
    <property type="entry name" value="SDR_fam"/>
</dbReference>
<dbReference type="RefSeq" id="WP_101894898.1">
    <property type="nucleotide sequence ID" value="NZ_CP022684.1"/>
</dbReference>
<dbReference type="CDD" id="cd05233">
    <property type="entry name" value="SDR_c"/>
    <property type="match status" value="1"/>
</dbReference>
<keyword evidence="2" id="KW-0560">Oxidoreductase</keyword>
<evidence type="ECO:0000313" key="4">
    <source>
        <dbReference type="Proteomes" id="UP000235116"/>
    </source>
</evidence>
<dbReference type="Pfam" id="PF13561">
    <property type="entry name" value="adh_short_C2"/>
    <property type="match status" value="1"/>
</dbReference>
<evidence type="ECO:0000256" key="1">
    <source>
        <dbReference type="ARBA" id="ARBA00006484"/>
    </source>
</evidence>
<dbReference type="NCBIfam" id="NF004818">
    <property type="entry name" value="PRK06172.1"/>
    <property type="match status" value="1"/>
</dbReference>
<dbReference type="PRINTS" id="PR00080">
    <property type="entry name" value="SDRFAMILY"/>
</dbReference>
<name>A0A2K9LMM9_9GAMM</name>
<dbReference type="EMBL" id="CP022684">
    <property type="protein sequence ID" value="AUM13523.1"/>
    <property type="molecule type" value="Genomic_DNA"/>
</dbReference>
<dbReference type="InterPro" id="IPR036291">
    <property type="entry name" value="NAD(P)-bd_dom_sf"/>
</dbReference>
<gene>
    <name evidence="3" type="ORF">Kalk_14315</name>
</gene>
<dbReference type="OrthoDB" id="9814396at2"/>
<dbReference type="InterPro" id="IPR020904">
    <property type="entry name" value="Sc_DH/Rdtase_CS"/>
</dbReference>
<keyword evidence="4" id="KW-1185">Reference proteome</keyword>
<evidence type="ECO:0000256" key="2">
    <source>
        <dbReference type="ARBA" id="ARBA00023002"/>
    </source>
</evidence>